<feature type="compositionally biased region" description="Basic and acidic residues" evidence="2">
    <location>
        <begin position="76"/>
        <end position="86"/>
    </location>
</feature>
<feature type="region of interest" description="Disordered" evidence="2">
    <location>
        <begin position="61"/>
        <end position="190"/>
    </location>
</feature>
<comment type="caution">
    <text evidence="3">The sequence shown here is derived from an EMBL/GenBank/DDBJ whole genome shotgun (WGS) entry which is preliminary data.</text>
</comment>
<sequence length="584" mass="64798">MPAVIHNNNTLLNNPRMKFFSGATAKNKMPPTTAAVPNAPSNTTAAPTLEELSNTLWRSTLESDEAGSAAVKPTRSKYDKVSRRSSTESVPTQHPHGTSRSIDHRTQSQSDREKLDASKTSRQEPFRRSGNADPIGKAASTTSGGQRTKHDDKKELHHVTSTSGLTSKDKERKKKRQQDAPEGGDINGALGFVANSMGTGEEQQSIKEKSFQDVLKNVKVSKTLPVTGLNNENNPFVVRSAPEHKSQVDNSGYNTKLNLPGFKSTPNQPTSALESLLASTQNISSDCSISTLNTTTQCAYSLGRIIEDMRVEFQKLKNQKNKAESYAEKLHTDYVRMQEGLEREYEKVCYERDELKVAREKDYMAIDKLKEELKALKAEHAALKELTTVGEEKRRAAEEENGRMKIALEALLVRSGALKKDDVRPGHEEGVASHDKNDRRREPSNESHSFSSLPKTSDRLLRRQSSSSSRPVSLSCSPEVLPSRHSLCYPQSADSIKPSMEFMSRTSHGDAVRLPFDSYGNRRTSIKKRLPPFNTKQGFDDYQRNSTLSTEPSSPYSNKDEDNESIVSNHTNDDTLDGTADSPL</sequence>
<dbReference type="Proteomes" id="UP001516023">
    <property type="component" value="Unassembled WGS sequence"/>
</dbReference>
<feature type="region of interest" description="Disordered" evidence="2">
    <location>
        <begin position="529"/>
        <end position="584"/>
    </location>
</feature>
<feature type="compositionally biased region" description="Low complexity" evidence="2">
    <location>
        <begin position="463"/>
        <end position="477"/>
    </location>
</feature>
<feature type="coiled-coil region" evidence="1">
    <location>
        <begin position="359"/>
        <end position="386"/>
    </location>
</feature>
<dbReference type="EMBL" id="JABMIG020000178">
    <property type="protein sequence ID" value="KAL3787274.1"/>
    <property type="molecule type" value="Genomic_DNA"/>
</dbReference>
<evidence type="ECO:0000313" key="4">
    <source>
        <dbReference type="Proteomes" id="UP001516023"/>
    </source>
</evidence>
<gene>
    <name evidence="3" type="ORF">HJC23_004148</name>
</gene>
<feature type="compositionally biased region" description="Polar residues" evidence="2">
    <location>
        <begin position="87"/>
        <end position="100"/>
    </location>
</feature>
<feature type="compositionally biased region" description="Basic and acidic residues" evidence="2">
    <location>
        <begin position="101"/>
        <end position="127"/>
    </location>
</feature>
<protein>
    <submittedName>
        <fullName evidence="3">Uncharacterized protein</fullName>
    </submittedName>
</protein>
<evidence type="ECO:0000256" key="2">
    <source>
        <dbReference type="SAM" id="MobiDB-lite"/>
    </source>
</evidence>
<organism evidence="3 4">
    <name type="scientific">Cyclotella cryptica</name>
    <dbReference type="NCBI Taxonomy" id="29204"/>
    <lineage>
        <taxon>Eukaryota</taxon>
        <taxon>Sar</taxon>
        <taxon>Stramenopiles</taxon>
        <taxon>Ochrophyta</taxon>
        <taxon>Bacillariophyta</taxon>
        <taxon>Coscinodiscophyceae</taxon>
        <taxon>Thalassiosirophycidae</taxon>
        <taxon>Stephanodiscales</taxon>
        <taxon>Stephanodiscaceae</taxon>
        <taxon>Cyclotella</taxon>
    </lineage>
</organism>
<accession>A0ABD3PI08</accession>
<evidence type="ECO:0000256" key="1">
    <source>
        <dbReference type="SAM" id="Coils"/>
    </source>
</evidence>
<feature type="compositionally biased region" description="Basic and acidic residues" evidence="2">
    <location>
        <begin position="419"/>
        <end position="445"/>
    </location>
</feature>
<feature type="compositionally biased region" description="Basic and acidic residues" evidence="2">
    <location>
        <begin position="148"/>
        <end position="158"/>
    </location>
</feature>
<proteinExistence type="predicted"/>
<keyword evidence="1" id="KW-0175">Coiled coil</keyword>
<dbReference type="AlphaFoldDB" id="A0ABD3PI08"/>
<feature type="region of interest" description="Disordered" evidence="2">
    <location>
        <begin position="419"/>
        <end position="485"/>
    </location>
</feature>
<feature type="compositionally biased region" description="Polar residues" evidence="2">
    <location>
        <begin position="446"/>
        <end position="455"/>
    </location>
</feature>
<evidence type="ECO:0000313" key="3">
    <source>
        <dbReference type="EMBL" id="KAL3787274.1"/>
    </source>
</evidence>
<keyword evidence="4" id="KW-1185">Reference proteome</keyword>
<name>A0ABD3PI08_9STRA</name>
<reference evidence="3 4" key="1">
    <citation type="journal article" date="2020" name="G3 (Bethesda)">
        <title>Improved Reference Genome for Cyclotella cryptica CCMP332, a Model for Cell Wall Morphogenesis, Salinity Adaptation, and Lipid Production in Diatoms (Bacillariophyta).</title>
        <authorList>
            <person name="Roberts W.R."/>
            <person name="Downey K.M."/>
            <person name="Ruck E.C."/>
            <person name="Traller J.C."/>
            <person name="Alverson A.J."/>
        </authorList>
    </citation>
    <scope>NUCLEOTIDE SEQUENCE [LARGE SCALE GENOMIC DNA]</scope>
    <source>
        <strain evidence="3 4">CCMP332</strain>
    </source>
</reference>
<feature type="region of interest" description="Disordered" evidence="2">
    <location>
        <begin position="23"/>
        <end position="45"/>
    </location>
</feature>
<feature type="compositionally biased region" description="Polar residues" evidence="2">
    <location>
        <begin position="544"/>
        <end position="557"/>
    </location>
</feature>